<dbReference type="RefSeq" id="WP_168984033.1">
    <property type="nucleotide sequence ID" value="NZ_JABAGI010000003.1"/>
</dbReference>
<dbReference type="Proteomes" id="UP000588369">
    <property type="component" value="Unassembled WGS sequence"/>
</dbReference>
<organism evidence="2 3">
    <name type="scientific">Bifidobacterium thermophilum</name>
    <dbReference type="NCBI Taxonomy" id="33905"/>
    <lineage>
        <taxon>Bacteria</taxon>
        <taxon>Bacillati</taxon>
        <taxon>Actinomycetota</taxon>
        <taxon>Actinomycetes</taxon>
        <taxon>Bifidobacteriales</taxon>
        <taxon>Bifidobacteriaceae</taxon>
        <taxon>Bifidobacterium</taxon>
    </lineage>
</organism>
<gene>
    <name evidence="2" type="ORF">HF844_03830</name>
</gene>
<evidence type="ECO:0000313" key="3">
    <source>
        <dbReference type="Proteomes" id="UP000588369"/>
    </source>
</evidence>
<feature type="transmembrane region" description="Helical" evidence="1">
    <location>
        <begin position="104"/>
        <end position="124"/>
    </location>
</feature>
<keyword evidence="1" id="KW-0472">Membrane</keyword>
<comment type="caution">
    <text evidence="2">The sequence shown here is derived from an EMBL/GenBank/DDBJ whole genome shotgun (WGS) entry which is preliminary data.</text>
</comment>
<sequence>MHTLAARGAVLAASTDVKTNMKLGYDQFIEKSGIAGGTIGTLLKVIGGLIIIICVGVLILRKWNPQTQMFQGIQQGIGAMGVFVVICGLVVGLLLIAPQTIGDFLVQIAGVFVQFFMDILSKVFGVTMG</sequence>
<evidence type="ECO:0000256" key="1">
    <source>
        <dbReference type="SAM" id="Phobius"/>
    </source>
</evidence>
<keyword evidence="1" id="KW-0812">Transmembrane</keyword>
<dbReference type="AlphaFoldDB" id="A0A7X9RMU0"/>
<protein>
    <submittedName>
        <fullName evidence="2">Uncharacterized protein</fullName>
    </submittedName>
</protein>
<reference evidence="2 3" key="1">
    <citation type="submission" date="2020-04" db="EMBL/GenBank/DDBJ databases">
        <authorList>
            <person name="Hitch T.C.A."/>
            <person name="Wylensek D."/>
            <person name="Clavel T."/>
        </authorList>
    </citation>
    <scope>NUCLEOTIDE SEQUENCE [LARGE SCALE GENOMIC DNA]</scope>
    <source>
        <strain evidence="2 3">BSM-130-P53-3C</strain>
    </source>
</reference>
<proteinExistence type="predicted"/>
<evidence type="ECO:0000313" key="2">
    <source>
        <dbReference type="EMBL" id="NME61936.1"/>
    </source>
</evidence>
<dbReference type="EMBL" id="JABAGI010000003">
    <property type="protein sequence ID" value="NME61936.1"/>
    <property type="molecule type" value="Genomic_DNA"/>
</dbReference>
<accession>A0A7X9RMU0</accession>
<feature type="transmembrane region" description="Helical" evidence="1">
    <location>
        <begin position="39"/>
        <end position="60"/>
    </location>
</feature>
<keyword evidence="1" id="KW-1133">Transmembrane helix</keyword>
<name>A0A7X9RMU0_9BIFI</name>
<feature type="transmembrane region" description="Helical" evidence="1">
    <location>
        <begin position="80"/>
        <end position="98"/>
    </location>
</feature>